<keyword evidence="4 7" id="KW-0547">Nucleotide-binding</keyword>
<evidence type="ECO:0000259" key="9">
    <source>
        <dbReference type="SMART" id="SM00983"/>
    </source>
</evidence>
<dbReference type="SUPFAM" id="SSF63862">
    <property type="entry name" value="Thiamin pyrophosphokinase, substrate-binding domain"/>
    <property type="match status" value="1"/>
</dbReference>
<evidence type="ECO:0000313" key="10">
    <source>
        <dbReference type="EMBL" id="KAF2663202.1"/>
    </source>
</evidence>
<dbReference type="InterPro" id="IPR007373">
    <property type="entry name" value="Thiamin_PyroPKinase_B1-bd"/>
</dbReference>
<dbReference type="EC" id="2.7.6.2" evidence="7"/>
<evidence type="ECO:0000256" key="6">
    <source>
        <dbReference type="ARBA" id="ARBA00022840"/>
    </source>
</evidence>
<dbReference type="UniPathway" id="UPA00060">
    <property type="reaction ID" value="UER00597"/>
</dbReference>
<organism evidence="10 11">
    <name type="scientific">Microthyrium microscopicum</name>
    <dbReference type="NCBI Taxonomy" id="703497"/>
    <lineage>
        <taxon>Eukaryota</taxon>
        <taxon>Fungi</taxon>
        <taxon>Dikarya</taxon>
        <taxon>Ascomycota</taxon>
        <taxon>Pezizomycotina</taxon>
        <taxon>Dothideomycetes</taxon>
        <taxon>Dothideomycetes incertae sedis</taxon>
        <taxon>Microthyriales</taxon>
        <taxon>Microthyriaceae</taxon>
        <taxon>Microthyrium</taxon>
    </lineage>
</organism>
<dbReference type="GO" id="GO:0005524">
    <property type="term" value="F:ATP binding"/>
    <property type="evidence" value="ECO:0007669"/>
    <property type="project" value="UniProtKB-UniRule"/>
</dbReference>
<dbReference type="GO" id="GO:0030975">
    <property type="term" value="F:thiamine binding"/>
    <property type="evidence" value="ECO:0007669"/>
    <property type="project" value="UniProtKB-UniRule"/>
</dbReference>
<dbReference type="AlphaFoldDB" id="A0A6A6TTQ4"/>
<dbReference type="EMBL" id="MU004247">
    <property type="protein sequence ID" value="KAF2663202.1"/>
    <property type="molecule type" value="Genomic_DNA"/>
</dbReference>
<dbReference type="Pfam" id="PF04265">
    <property type="entry name" value="TPK_B1_binding"/>
    <property type="match status" value="1"/>
</dbReference>
<feature type="compositionally biased region" description="Basic and acidic residues" evidence="8">
    <location>
        <begin position="206"/>
        <end position="217"/>
    </location>
</feature>
<keyword evidence="6 7" id="KW-0067">ATP-binding</keyword>
<dbReference type="OrthoDB" id="25149at2759"/>
<dbReference type="Pfam" id="PF04263">
    <property type="entry name" value="TPK_catalytic"/>
    <property type="match status" value="1"/>
</dbReference>
<reference evidence="10" key="1">
    <citation type="journal article" date="2020" name="Stud. Mycol.">
        <title>101 Dothideomycetes genomes: a test case for predicting lifestyles and emergence of pathogens.</title>
        <authorList>
            <person name="Haridas S."/>
            <person name="Albert R."/>
            <person name="Binder M."/>
            <person name="Bloem J."/>
            <person name="Labutti K."/>
            <person name="Salamov A."/>
            <person name="Andreopoulos B."/>
            <person name="Baker S."/>
            <person name="Barry K."/>
            <person name="Bills G."/>
            <person name="Bluhm B."/>
            <person name="Cannon C."/>
            <person name="Castanera R."/>
            <person name="Culley D."/>
            <person name="Daum C."/>
            <person name="Ezra D."/>
            <person name="Gonzalez J."/>
            <person name="Henrissat B."/>
            <person name="Kuo A."/>
            <person name="Liang C."/>
            <person name="Lipzen A."/>
            <person name="Lutzoni F."/>
            <person name="Magnuson J."/>
            <person name="Mondo S."/>
            <person name="Nolan M."/>
            <person name="Ohm R."/>
            <person name="Pangilinan J."/>
            <person name="Park H.-J."/>
            <person name="Ramirez L."/>
            <person name="Alfaro M."/>
            <person name="Sun H."/>
            <person name="Tritt A."/>
            <person name="Yoshinaga Y."/>
            <person name="Zwiers L.-H."/>
            <person name="Turgeon B."/>
            <person name="Goodwin S."/>
            <person name="Spatafora J."/>
            <person name="Crous P."/>
            <person name="Grigoriev I."/>
        </authorList>
    </citation>
    <scope>NUCLEOTIDE SEQUENCE</scope>
    <source>
        <strain evidence="10">CBS 115976</strain>
    </source>
</reference>
<dbReference type="GO" id="GO:0006772">
    <property type="term" value="P:thiamine metabolic process"/>
    <property type="evidence" value="ECO:0007669"/>
    <property type="project" value="InterPro"/>
</dbReference>
<keyword evidence="11" id="KW-1185">Reference proteome</keyword>
<evidence type="ECO:0000256" key="7">
    <source>
        <dbReference type="PIRNR" id="PIRNR031057"/>
    </source>
</evidence>
<dbReference type="CDD" id="cd07995">
    <property type="entry name" value="TPK"/>
    <property type="match status" value="1"/>
</dbReference>
<dbReference type="InterPro" id="IPR007371">
    <property type="entry name" value="TPK_catalytic"/>
</dbReference>
<feature type="domain" description="Thiamin pyrophosphokinase thiamin-binding" evidence="9">
    <location>
        <begin position="226"/>
        <end position="286"/>
    </location>
</feature>
<dbReference type="Gene3D" id="2.60.120.320">
    <property type="entry name" value="Thiamin pyrophosphokinase, thiamin-binding domain"/>
    <property type="match status" value="1"/>
</dbReference>
<dbReference type="FunFam" id="2.60.120.320:FF:000001">
    <property type="entry name" value="Thiamine pyrophosphokinase"/>
    <property type="match status" value="1"/>
</dbReference>
<evidence type="ECO:0000256" key="4">
    <source>
        <dbReference type="ARBA" id="ARBA00022741"/>
    </source>
</evidence>
<comment type="catalytic activity">
    <reaction evidence="7">
        <text>thiamine + ATP = thiamine diphosphate + AMP + H(+)</text>
        <dbReference type="Rhea" id="RHEA:11576"/>
        <dbReference type="ChEBI" id="CHEBI:15378"/>
        <dbReference type="ChEBI" id="CHEBI:18385"/>
        <dbReference type="ChEBI" id="CHEBI:30616"/>
        <dbReference type="ChEBI" id="CHEBI:58937"/>
        <dbReference type="ChEBI" id="CHEBI:456215"/>
    </reaction>
</comment>
<protein>
    <recommendedName>
        <fullName evidence="7">Thiamine pyrophosphokinase</fullName>
        <ecNumber evidence="7">2.7.6.2</ecNumber>
    </recommendedName>
</protein>
<keyword evidence="5 7" id="KW-0418">Kinase</keyword>
<dbReference type="Proteomes" id="UP000799302">
    <property type="component" value="Unassembled WGS sequence"/>
</dbReference>
<dbReference type="GO" id="GO:0004788">
    <property type="term" value="F:thiamine diphosphokinase activity"/>
    <property type="evidence" value="ECO:0007669"/>
    <property type="project" value="UniProtKB-UniRule"/>
</dbReference>
<dbReference type="GO" id="GO:0016301">
    <property type="term" value="F:kinase activity"/>
    <property type="evidence" value="ECO:0007669"/>
    <property type="project" value="UniProtKB-UniRule"/>
</dbReference>
<dbReference type="InterPro" id="IPR036371">
    <property type="entry name" value="TPK_B1-bd_sf"/>
</dbReference>
<evidence type="ECO:0000256" key="2">
    <source>
        <dbReference type="ARBA" id="ARBA00006785"/>
    </source>
</evidence>
<keyword evidence="3 7" id="KW-0808">Transferase</keyword>
<accession>A0A6A6TTQ4</accession>
<gene>
    <name evidence="10" type="ORF">BT63DRAFT_129204</name>
</gene>
<evidence type="ECO:0000256" key="3">
    <source>
        <dbReference type="ARBA" id="ARBA00022679"/>
    </source>
</evidence>
<dbReference type="InterPro" id="IPR006282">
    <property type="entry name" value="Thi_PPkinase"/>
</dbReference>
<dbReference type="InterPro" id="IPR016966">
    <property type="entry name" value="Thiamin_pyrophosphokinase_euk"/>
</dbReference>
<evidence type="ECO:0000256" key="1">
    <source>
        <dbReference type="ARBA" id="ARBA00005078"/>
    </source>
</evidence>
<dbReference type="InterPro" id="IPR036759">
    <property type="entry name" value="TPK_catalytic_sf"/>
</dbReference>
<comment type="similarity">
    <text evidence="2 7">Belongs to the thiamine pyrophosphokinase family.</text>
</comment>
<dbReference type="PANTHER" id="PTHR13622:SF8">
    <property type="entry name" value="THIAMIN PYROPHOSPHOKINASE 1"/>
    <property type="match status" value="1"/>
</dbReference>
<evidence type="ECO:0000256" key="8">
    <source>
        <dbReference type="SAM" id="MobiDB-lite"/>
    </source>
</evidence>
<comment type="pathway">
    <text evidence="1 7">Cofactor biosynthesis; thiamine diphosphate biosynthesis; thiamine diphosphate from thiamine: step 1/1.</text>
</comment>
<evidence type="ECO:0000313" key="11">
    <source>
        <dbReference type="Proteomes" id="UP000799302"/>
    </source>
</evidence>
<dbReference type="PIRSF" id="PIRSF031057">
    <property type="entry name" value="Thiamin_pyrophosphokinase"/>
    <property type="match status" value="1"/>
</dbReference>
<proteinExistence type="inferred from homology"/>
<evidence type="ECO:0000256" key="5">
    <source>
        <dbReference type="ARBA" id="ARBA00022777"/>
    </source>
</evidence>
<dbReference type="PANTHER" id="PTHR13622">
    <property type="entry name" value="THIAMIN PYROPHOSPHOKINASE"/>
    <property type="match status" value="1"/>
</dbReference>
<dbReference type="SMART" id="SM00983">
    <property type="entry name" value="TPK_B1_binding"/>
    <property type="match status" value="1"/>
</dbReference>
<name>A0A6A6TTQ4_9PEZI</name>
<feature type="region of interest" description="Disordered" evidence="8">
    <location>
        <begin position="194"/>
        <end position="227"/>
    </location>
</feature>
<dbReference type="Gene3D" id="3.40.50.10240">
    <property type="entry name" value="Thiamin pyrophosphokinase, catalytic domain"/>
    <property type="match status" value="1"/>
</dbReference>
<dbReference type="GO" id="GO:0009229">
    <property type="term" value="P:thiamine diphosphate biosynthetic process"/>
    <property type="evidence" value="ECO:0007669"/>
    <property type="project" value="UniProtKB-UniRule"/>
</dbReference>
<sequence>MEYNPAPLLLPNRAYADTNPSALILLNRSLHPLPLFKRLWTNAKFHVVADGAANWLYDEIPTEEREEFLPTLITGDLDSITPSVRSYYESQHIPIIANGDQYSTDFAKAVKQARSLLRGDSVARSAAFHAPPESRTIVVHGSLGGRVDQGVGVLHELLRETRVDKSMGVWLVTERCLCWWVGPGRSRIGGLMAMGEKEEEEDMELKEDGQESKRKEDAMEDEGDGGKEERIFKRHCGILPILGKAVISTTGLEWDVTDWETEMGGKVSTSNHVVSDEVTITTDQWVLFSIEIGKGGGVNGEYAQKQEE</sequence>
<dbReference type="SUPFAM" id="SSF63999">
    <property type="entry name" value="Thiamin pyrophosphokinase, catalytic domain"/>
    <property type="match status" value="1"/>
</dbReference>